<sequence length="65" mass="6392">MVVVDRVVVADGGATSGTVVETVDGCGARVVVVVVRGTAVVVGGSVVVVVVSPEVPAAAQRVQYT</sequence>
<name>A0A7W9UJN5_9NOCA</name>
<keyword evidence="2" id="KW-1185">Reference proteome</keyword>
<dbReference type="AlphaFoldDB" id="A0A7W9UJN5"/>
<organism evidence="1 2">
    <name type="scientific">Nocardia transvalensis</name>
    <dbReference type="NCBI Taxonomy" id="37333"/>
    <lineage>
        <taxon>Bacteria</taxon>
        <taxon>Bacillati</taxon>
        <taxon>Actinomycetota</taxon>
        <taxon>Actinomycetes</taxon>
        <taxon>Mycobacteriales</taxon>
        <taxon>Nocardiaceae</taxon>
        <taxon>Nocardia</taxon>
    </lineage>
</organism>
<dbReference type="RefSeq" id="WP_040748977.1">
    <property type="nucleotide sequence ID" value="NZ_JACHIT010000002.1"/>
</dbReference>
<dbReference type="EMBL" id="JACHIT010000002">
    <property type="protein sequence ID" value="MBB5915649.1"/>
    <property type="molecule type" value="Genomic_DNA"/>
</dbReference>
<dbReference type="Proteomes" id="UP000540412">
    <property type="component" value="Unassembled WGS sequence"/>
</dbReference>
<comment type="caution">
    <text evidence="1">The sequence shown here is derived from an EMBL/GenBank/DDBJ whole genome shotgun (WGS) entry which is preliminary data.</text>
</comment>
<proteinExistence type="predicted"/>
<reference evidence="1 2" key="1">
    <citation type="submission" date="2020-08" db="EMBL/GenBank/DDBJ databases">
        <title>Sequencing the genomes of 1000 actinobacteria strains.</title>
        <authorList>
            <person name="Klenk H.-P."/>
        </authorList>
    </citation>
    <scope>NUCLEOTIDE SEQUENCE [LARGE SCALE GENOMIC DNA]</scope>
    <source>
        <strain evidence="1 2">DSM 43582</strain>
    </source>
</reference>
<evidence type="ECO:0000313" key="1">
    <source>
        <dbReference type="EMBL" id="MBB5915649.1"/>
    </source>
</evidence>
<evidence type="ECO:0000313" key="2">
    <source>
        <dbReference type="Proteomes" id="UP000540412"/>
    </source>
</evidence>
<protein>
    <submittedName>
        <fullName evidence="1">Uncharacterized protein</fullName>
    </submittedName>
</protein>
<gene>
    <name evidence="1" type="ORF">BJY24_004561</name>
</gene>
<accession>A0A7W9UJN5</accession>